<evidence type="ECO:0000256" key="2">
    <source>
        <dbReference type="SAM" id="Phobius"/>
    </source>
</evidence>
<feature type="transmembrane region" description="Helical" evidence="2">
    <location>
        <begin position="362"/>
        <end position="388"/>
    </location>
</feature>
<keyword evidence="2" id="KW-1133">Transmembrane helix</keyword>
<dbReference type="Proteomes" id="UP000714915">
    <property type="component" value="Unassembled WGS sequence"/>
</dbReference>
<evidence type="ECO:0000313" key="4">
    <source>
        <dbReference type="Proteomes" id="UP000714915"/>
    </source>
</evidence>
<keyword evidence="2" id="KW-0472">Membrane</keyword>
<sequence length="422" mass="46949">MKFINLTKLSVLAGITLSAVIFLSLAAKKTVLAARGPIIDEIMFEFEDVKPGDKITRSYTVTHDYAPLADGTDPVVSFELEVVDFMQREGDGKPIFSVDTDQKVPDQIKISDWVTLTPSSFILEEQGQTQEIIVEIDVPSDALGGGRYGSILLKPTFVDDTGDGVSTQSRPSAQAGVSTQLHTLIFLTVDGDIVVDMDIKDFHLETLDGSTKSIFWNPPVKAVVTFENKGNVHLAPRGIIFFHNGKDEIEARLNAEYTEQLNDELTYILPGSTRTYEYIWQPDSFIYQEPVEIHGDEGISLKPGDPRYDDYPVLETTYSTKFDWSNFSKIKFGKYAASIQYSADNDTDFADLESRTDSISFYFIPIQVIIPIVVILFVFGIVVFLIGWSSKRKKTMSTTVSQPIPNTPAPVQSVMPAPVQQQ</sequence>
<reference evidence="3" key="2">
    <citation type="journal article" date="2021" name="Microbiome">
        <title>Successional dynamics and alternative stable states in a saline activated sludge microbial community over 9 years.</title>
        <authorList>
            <person name="Wang Y."/>
            <person name="Ye J."/>
            <person name="Ju F."/>
            <person name="Liu L."/>
            <person name="Boyd J.A."/>
            <person name="Deng Y."/>
            <person name="Parks D.H."/>
            <person name="Jiang X."/>
            <person name="Yin X."/>
            <person name="Woodcroft B.J."/>
            <person name="Tyson G.W."/>
            <person name="Hugenholtz P."/>
            <person name="Polz M.F."/>
            <person name="Zhang T."/>
        </authorList>
    </citation>
    <scope>NUCLEOTIDE SEQUENCE</scope>
    <source>
        <strain evidence="3">HKST-UBA09</strain>
    </source>
</reference>
<evidence type="ECO:0000313" key="3">
    <source>
        <dbReference type="EMBL" id="MCA9386588.1"/>
    </source>
</evidence>
<keyword evidence="2" id="KW-0812">Transmembrane</keyword>
<proteinExistence type="predicted"/>
<accession>A0A955L9N2</accession>
<feature type="region of interest" description="Disordered" evidence="1">
    <location>
        <begin position="399"/>
        <end position="422"/>
    </location>
</feature>
<reference evidence="3" key="1">
    <citation type="submission" date="2020-04" db="EMBL/GenBank/DDBJ databases">
        <authorList>
            <person name="Zhang T."/>
        </authorList>
    </citation>
    <scope>NUCLEOTIDE SEQUENCE</scope>
    <source>
        <strain evidence="3">HKST-UBA09</strain>
    </source>
</reference>
<organism evidence="3 4">
    <name type="scientific">Candidatus Dojkabacteria bacterium</name>
    <dbReference type="NCBI Taxonomy" id="2099670"/>
    <lineage>
        <taxon>Bacteria</taxon>
        <taxon>Candidatus Dojkabacteria</taxon>
    </lineage>
</organism>
<evidence type="ECO:0000256" key="1">
    <source>
        <dbReference type="SAM" id="MobiDB-lite"/>
    </source>
</evidence>
<comment type="caution">
    <text evidence="3">The sequence shown here is derived from an EMBL/GenBank/DDBJ whole genome shotgun (WGS) entry which is preliminary data.</text>
</comment>
<dbReference type="AlphaFoldDB" id="A0A955L9N2"/>
<protein>
    <recommendedName>
        <fullName evidence="5">DUF916 domain-containing protein</fullName>
    </recommendedName>
</protein>
<dbReference type="EMBL" id="JAGQLF010000007">
    <property type="protein sequence ID" value="MCA9386588.1"/>
    <property type="molecule type" value="Genomic_DNA"/>
</dbReference>
<evidence type="ECO:0008006" key="5">
    <source>
        <dbReference type="Google" id="ProtNLM"/>
    </source>
</evidence>
<name>A0A955L9N2_9BACT</name>
<gene>
    <name evidence="3" type="ORF">KC669_00995</name>
</gene>